<evidence type="ECO:0000256" key="1">
    <source>
        <dbReference type="SAM" id="Phobius"/>
    </source>
</evidence>
<feature type="transmembrane region" description="Helical" evidence="1">
    <location>
        <begin position="107"/>
        <end position="130"/>
    </location>
</feature>
<keyword evidence="1" id="KW-1133">Transmembrane helix</keyword>
<gene>
    <name evidence="2" type="ORF">TorRG33x02_112110</name>
</gene>
<keyword evidence="1" id="KW-0472">Membrane</keyword>
<evidence type="ECO:0000313" key="3">
    <source>
        <dbReference type="Proteomes" id="UP000237000"/>
    </source>
</evidence>
<keyword evidence="1" id="KW-0812">Transmembrane</keyword>
<dbReference type="AlphaFoldDB" id="A0A2P5F562"/>
<accession>A0A2P5F562</accession>
<proteinExistence type="predicted"/>
<feature type="non-terminal residue" evidence="2">
    <location>
        <position position="1"/>
    </location>
</feature>
<name>A0A2P5F562_TREOI</name>
<dbReference type="EMBL" id="JXTC01000061">
    <property type="protein sequence ID" value="PON92932.1"/>
    <property type="molecule type" value="Genomic_DNA"/>
</dbReference>
<comment type="caution">
    <text evidence="2">The sequence shown here is derived from an EMBL/GenBank/DDBJ whole genome shotgun (WGS) entry which is preliminary data.</text>
</comment>
<dbReference type="OrthoDB" id="10287650at2759"/>
<evidence type="ECO:0000313" key="2">
    <source>
        <dbReference type="EMBL" id="PON92932.1"/>
    </source>
</evidence>
<organism evidence="2 3">
    <name type="scientific">Trema orientale</name>
    <name type="common">Charcoal tree</name>
    <name type="synonym">Celtis orientalis</name>
    <dbReference type="NCBI Taxonomy" id="63057"/>
    <lineage>
        <taxon>Eukaryota</taxon>
        <taxon>Viridiplantae</taxon>
        <taxon>Streptophyta</taxon>
        <taxon>Embryophyta</taxon>
        <taxon>Tracheophyta</taxon>
        <taxon>Spermatophyta</taxon>
        <taxon>Magnoliopsida</taxon>
        <taxon>eudicotyledons</taxon>
        <taxon>Gunneridae</taxon>
        <taxon>Pentapetalae</taxon>
        <taxon>rosids</taxon>
        <taxon>fabids</taxon>
        <taxon>Rosales</taxon>
        <taxon>Cannabaceae</taxon>
        <taxon>Trema</taxon>
    </lineage>
</organism>
<reference evidence="3" key="1">
    <citation type="submission" date="2016-06" db="EMBL/GenBank/DDBJ databases">
        <title>Parallel loss of symbiosis genes in relatives of nitrogen-fixing non-legume Parasponia.</title>
        <authorList>
            <person name="Van Velzen R."/>
            <person name="Holmer R."/>
            <person name="Bu F."/>
            <person name="Rutten L."/>
            <person name="Van Zeijl A."/>
            <person name="Liu W."/>
            <person name="Santuari L."/>
            <person name="Cao Q."/>
            <person name="Sharma T."/>
            <person name="Shen D."/>
            <person name="Roswanjaya Y."/>
            <person name="Wardhani T."/>
            <person name="Kalhor M.S."/>
            <person name="Jansen J."/>
            <person name="Van den Hoogen J."/>
            <person name="Gungor B."/>
            <person name="Hartog M."/>
            <person name="Hontelez J."/>
            <person name="Verver J."/>
            <person name="Yang W.-C."/>
            <person name="Schijlen E."/>
            <person name="Repin R."/>
            <person name="Schilthuizen M."/>
            <person name="Schranz E."/>
            <person name="Heidstra R."/>
            <person name="Miyata K."/>
            <person name="Fedorova E."/>
            <person name="Kohlen W."/>
            <person name="Bisseling T."/>
            <person name="Smit S."/>
            <person name="Geurts R."/>
        </authorList>
    </citation>
    <scope>NUCLEOTIDE SEQUENCE [LARGE SCALE GENOMIC DNA]</scope>
    <source>
        <strain evidence="3">cv. RG33-2</strain>
    </source>
</reference>
<sequence length="133" mass="15508">VYITFYFLQQRRSQFLITRGSISRPTLCYSIHHFLVVRGFSSTKRDTIVEEKNRDFLIRIIPFLPFSIFHHRLCTWGTARKQQRRTSASILTTRTMVRMEATTGRRAIFSTIGHSSCLINLLFLVSFLFLGSA</sequence>
<dbReference type="Proteomes" id="UP000237000">
    <property type="component" value="Unassembled WGS sequence"/>
</dbReference>
<keyword evidence="3" id="KW-1185">Reference proteome</keyword>
<dbReference type="InParanoid" id="A0A2P5F562"/>
<protein>
    <submittedName>
        <fullName evidence="2">Uncharacterized protein</fullName>
    </submittedName>
</protein>